<evidence type="ECO:0000313" key="6">
    <source>
        <dbReference type="EMBL" id="AUW93246.1"/>
    </source>
</evidence>
<dbReference type="PANTHER" id="PTHR30126:SF40">
    <property type="entry name" value="HTH-TYPE TRANSCRIPTIONAL REGULATOR GLTR"/>
    <property type="match status" value="1"/>
</dbReference>
<reference evidence="6 7" key="1">
    <citation type="journal article" date="2019" name="Sci. Rep.">
        <title>Sulfobacillus thermotolerans: new insights into resistance and metabolic capacities of acidophilic chemolithotrophs.</title>
        <authorList>
            <person name="Panyushkina A.E."/>
            <person name="Babenko V.V."/>
            <person name="Nikitina A.S."/>
            <person name="Selezneva O.V."/>
            <person name="Tsaplina I.A."/>
            <person name="Letarova M.A."/>
            <person name="Kostryukova E.S."/>
            <person name="Letarov A.V."/>
        </authorList>
    </citation>
    <scope>NUCLEOTIDE SEQUENCE [LARGE SCALE GENOMIC DNA]</scope>
    <source>
        <strain evidence="6 7">Kr1</strain>
    </source>
</reference>
<keyword evidence="3" id="KW-0238">DNA-binding</keyword>
<dbReference type="Proteomes" id="UP000325292">
    <property type="component" value="Chromosome"/>
</dbReference>
<dbReference type="Pfam" id="PF03466">
    <property type="entry name" value="LysR_substrate"/>
    <property type="match status" value="1"/>
</dbReference>
<evidence type="ECO:0000259" key="5">
    <source>
        <dbReference type="Pfam" id="PF03466"/>
    </source>
</evidence>
<dbReference type="CDD" id="cd05466">
    <property type="entry name" value="PBP2_LTTR_substrate"/>
    <property type="match status" value="1"/>
</dbReference>
<name>A0ABM6RPC4_9FIRM</name>
<dbReference type="EMBL" id="CP019454">
    <property type="protein sequence ID" value="AUW93246.1"/>
    <property type="molecule type" value="Genomic_DNA"/>
</dbReference>
<dbReference type="Gene3D" id="3.40.190.10">
    <property type="entry name" value="Periplasmic binding protein-like II"/>
    <property type="match status" value="2"/>
</dbReference>
<dbReference type="PANTHER" id="PTHR30126">
    <property type="entry name" value="HTH-TYPE TRANSCRIPTIONAL REGULATOR"/>
    <property type="match status" value="1"/>
</dbReference>
<dbReference type="SUPFAM" id="SSF53850">
    <property type="entry name" value="Periplasmic binding protein-like II"/>
    <property type="match status" value="1"/>
</dbReference>
<evidence type="ECO:0000256" key="1">
    <source>
        <dbReference type="ARBA" id="ARBA00009437"/>
    </source>
</evidence>
<protein>
    <recommendedName>
        <fullName evidence="5">LysR substrate-binding domain-containing protein</fullName>
    </recommendedName>
</protein>
<evidence type="ECO:0000256" key="3">
    <source>
        <dbReference type="ARBA" id="ARBA00023125"/>
    </source>
</evidence>
<evidence type="ECO:0000256" key="4">
    <source>
        <dbReference type="ARBA" id="ARBA00023163"/>
    </source>
</evidence>
<keyword evidence="2" id="KW-0805">Transcription regulation</keyword>
<organism evidence="6 7">
    <name type="scientific">Sulfobacillus thermotolerans</name>
    <dbReference type="NCBI Taxonomy" id="338644"/>
    <lineage>
        <taxon>Bacteria</taxon>
        <taxon>Bacillati</taxon>
        <taxon>Bacillota</taxon>
        <taxon>Clostridia</taxon>
        <taxon>Eubacteriales</taxon>
        <taxon>Clostridiales Family XVII. Incertae Sedis</taxon>
        <taxon>Sulfobacillus</taxon>
    </lineage>
</organism>
<accession>A0ABM6RPC4</accession>
<dbReference type="InterPro" id="IPR005119">
    <property type="entry name" value="LysR_subst-bd"/>
</dbReference>
<evidence type="ECO:0000256" key="2">
    <source>
        <dbReference type="ARBA" id="ARBA00023015"/>
    </source>
</evidence>
<proteinExistence type="inferred from homology"/>
<evidence type="ECO:0000313" key="7">
    <source>
        <dbReference type="Proteomes" id="UP000325292"/>
    </source>
</evidence>
<comment type="similarity">
    <text evidence="1">Belongs to the LysR transcriptional regulatory family.</text>
</comment>
<feature type="domain" description="LysR substrate-binding" evidence="5">
    <location>
        <begin position="33"/>
        <end position="185"/>
    </location>
</feature>
<keyword evidence="7" id="KW-1185">Reference proteome</keyword>
<keyword evidence="4" id="KW-0804">Transcription</keyword>
<gene>
    <name evidence="6" type="ORF">BXT84_04155</name>
</gene>
<sequence length="204" mass="22921">MPQPSYQAVGIARIFSGWAEQLLPDAYQSHRLLWQIQTGTSNDIIRRVENGELKAGLIRTTHGFGTTVTLKTLYQDPLVPIARPDIIETLESSLESWPWIGFSPTLSHGYTVRTVLATLNIHPLHEIIVDSLQSAQALIRAGRGVVVMPRSLVYADMLQNTLASVETPGVIWPVRTMALIYVSKAPPWLDIWARRILRYLQQTL</sequence>